<dbReference type="InterPro" id="IPR001387">
    <property type="entry name" value="Cro/C1-type_HTH"/>
</dbReference>
<dbReference type="EMBL" id="JAAGVB010000020">
    <property type="protein sequence ID" value="NEW33864.1"/>
    <property type="molecule type" value="Genomic_DNA"/>
</dbReference>
<feature type="domain" description="HTH cro/C1-type" evidence="2">
    <location>
        <begin position="7"/>
        <end position="62"/>
    </location>
</feature>
<dbReference type="PROSITE" id="PS50943">
    <property type="entry name" value="HTH_CROC1"/>
    <property type="match status" value="1"/>
</dbReference>
<dbReference type="PANTHER" id="PTHR46558:SF4">
    <property type="entry name" value="DNA-BIDING PHAGE PROTEIN"/>
    <property type="match status" value="1"/>
</dbReference>
<organism evidence="3 4">
    <name type="scientific">Nocardia cyriacigeorgica</name>
    <dbReference type="NCBI Taxonomy" id="135487"/>
    <lineage>
        <taxon>Bacteria</taxon>
        <taxon>Bacillati</taxon>
        <taxon>Actinomycetota</taxon>
        <taxon>Actinomycetes</taxon>
        <taxon>Mycobacteriales</taxon>
        <taxon>Nocardiaceae</taxon>
        <taxon>Nocardia</taxon>
    </lineage>
</organism>
<dbReference type="SMART" id="SM00530">
    <property type="entry name" value="HTH_XRE"/>
    <property type="match status" value="1"/>
</dbReference>
<dbReference type="Gene3D" id="1.10.260.40">
    <property type="entry name" value="lambda repressor-like DNA-binding domains"/>
    <property type="match status" value="1"/>
</dbReference>
<reference evidence="3 4" key="1">
    <citation type="submission" date="2020-01" db="EMBL/GenBank/DDBJ databases">
        <title>Genetics and antimicrobial susceptibilities of Nocardia species isolated from the soil; a comparison with species isolated from humans.</title>
        <authorList>
            <person name="Carrasco G."/>
            <person name="Monzon S."/>
            <person name="Sansegundo M."/>
            <person name="Garcia E."/>
            <person name="Garrido N."/>
            <person name="Medina M.J."/>
            <person name="Villalon P."/>
            <person name="Ramirez-Arocha A.C."/>
            <person name="Jimenez P."/>
            <person name="Cuesta I."/>
            <person name="Valdezate S."/>
        </authorList>
    </citation>
    <scope>NUCLEOTIDE SEQUENCE [LARGE SCALE GENOMIC DNA]</scope>
    <source>
        <strain evidence="3 4">CNM20110626</strain>
    </source>
</reference>
<dbReference type="InterPro" id="IPR010982">
    <property type="entry name" value="Lambda_DNA-bd_dom_sf"/>
</dbReference>
<proteinExistence type="predicted"/>
<evidence type="ECO:0000259" key="2">
    <source>
        <dbReference type="PROSITE" id="PS50943"/>
    </source>
</evidence>
<name>A0A6P1CR58_9NOCA</name>
<dbReference type="CDD" id="cd00093">
    <property type="entry name" value="HTH_XRE"/>
    <property type="match status" value="1"/>
</dbReference>
<accession>A0A6P1CR58</accession>
<protein>
    <submittedName>
        <fullName evidence="3">Helix-turn-helix transcriptional regulator</fullName>
    </submittedName>
</protein>
<sequence>MAIGDIIRERRETLALSQDQLAELVGVGGRRQINRWEKGEQDPTATNCRSLARVLGLSLPELFGEIPIGLDLSGTWFAAWDTTRDGVMVVDRHKITAQHRGGTFVFTADGDYVWSGSLRIEDGCLMGTYLSAEADKMYRGTLYFEMAEDYSAVIGKWSGRWADGIVGGGWGALARDEDRAPALLEALKSHDGPLTEWPREDPR</sequence>
<evidence type="ECO:0000313" key="3">
    <source>
        <dbReference type="EMBL" id="NEW33864.1"/>
    </source>
</evidence>
<dbReference type="SUPFAM" id="SSF47413">
    <property type="entry name" value="lambda repressor-like DNA-binding domains"/>
    <property type="match status" value="1"/>
</dbReference>
<evidence type="ECO:0000313" key="4">
    <source>
        <dbReference type="Proteomes" id="UP000471166"/>
    </source>
</evidence>
<dbReference type="Proteomes" id="UP000471166">
    <property type="component" value="Unassembled WGS sequence"/>
</dbReference>
<keyword evidence="1" id="KW-0238">DNA-binding</keyword>
<evidence type="ECO:0000256" key="1">
    <source>
        <dbReference type="ARBA" id="ARBA00023125"/>
    </source>
</evidence>
<dbReference type="AlphaFoldDB" id="A0A6P1CR58"/>
<dbReference type="RefSeq" id="WP_163845279.1">
    <property type="nucleotide sequence ID" value="NZ_JAAGVB010000020.1"/>
</dbReference>
<dbReference type="Pfam" id="PF01381">
    <property type="entry name" value="HTH_3"/>
    <property type="match status" value="1"/>
</dbReference>
<gene>
    <name evidence="3" type="ORF">GV791_15015</name>
</gene>
<comment type="caution">
    <text evidence="3">The sequence shown here is derived from an EMBL/GenBank/DDBJ whole genome shotgun (WGS) entry which is preliminary data.</text>
</comment>
<dbReference type="PANTHER" id="PTHR46558">
    <property type="entry name" value="TRACRIPTIONAL REGULATORY PROTEIN-RELATED-RELATED"/>
    <property type="match status" value="1"/>
</dbReference>
<dbReference type="GO" id="GO:0003677">
    <property type="term" value="F:DNA binding"/>
    <property type="evidence" value="ECO:0007669"/>
    <property type="project" value="UniProtKB-KW"/>
</dbReference>